<feature type="compositionally biased region" description="Polar residues" evidence="1">
    <location>
        <begin position="1"/>
        <end position="16"/>
    </location>
</feature>
<dbReference type="AlphaFoldDB" id="A0A8T0J9G1"/>
<dbReference type="EMBL" id="CM026421">
    <property type="protein sequence ID" value="KAG0592367.1"/>
    <property type="molecule type" value="Genomic_DNA"/>
</dbReference>
<feature type="compositionally biased region" description="Pro residues" evidence="1">
    <location>
        <begin position="103"/>
        <end position="118"/>
    </location>
</feature>
<name>A0A8T0J9G1_CERPU</name>
<sequence length="118" mass="13023">MLCSRSPPNTSANKTLAFQDLSPPQTKAELLDTQQTGAETLGVEAMEEAHAEVEAAVVRRWSRRRRFTPWLPIHTHRAPTRRRRSLEGPAWTAQMRPCAAPGPSQPSMPPLTSSPPSS</sequence>
<evidence type="ECO:0000313" key="2">
    <source>
        <dbReference type="EMBL" id="KAG0592367.1"/>
    </source>
</evidence>
<organism evidence="2 3">
    <name type="scientific">Ceratodon purpureus</name>
    <name type="common">Fire moss</name>
    <name type="synonym">Dicranum purpureum</name>
    <dbReference type="NCBI Taxonomy" id="3225"/>
    <lineage>
        <taxon>Eukaryota</taxon>
        <taxon>Viridiplantae</taxon>
        <taxon>Streptophyta</taxon>
        <taxon>Embryophyta</taxon>
        <taxon>Bryophyta</taxon>
        <taxon>Bryophytina</taxon>
        <taxon>Bryopsida</taxon>
        <taxon>Dicranidae</taxon>
        <taxon>Pseudoditrichales</taxon>
        <taxon>Ditrichaceae</taxon>
        <taxon>Ceratodon</taxon>
    </lineage>
</organism>
<reference evidence="2" key="1">
    <citation type="submission" date="2020-06" db="EMBL/GenBank/DDBJ databases">
        <title>WGS assembly of Ceratodon purpureus strain R40.</title>
        <authorList>
            <person name="Carey S.B."/>
            <person name="Jenkins J."/>
            <person name="Shu S."/>
            <person name="Lovell J.T."/>
            <person name="Sreedasyam A."/>
            <person name="Maumus F."/>
            <person name="Tiley G.P."/>
            <person name="Fernandez-Pozo N."/>
            <person name="Barry K."/>
            <person name="Chen C."/>
            <person name="Wang M."/>
            <person name="Lipzen A."/>
            <person name="Daum C."/>
            <person name="Saski C.A."/>
            <person name="Payton A.C."/>
            <person name="Mcbreen J.C."/>
            <person name="Conrad R.E."/>
            <person name="Kollar L.M."/>
            <person name="Olsson S."/>
            <person name="Huttunen S."/>
            <person name="Landis J.B."/>
            <person name="Wickett N.J."/>
            <person name="Johnson M.G."/>
            <person name="Rensing S.A."/>
            <person name="Grimwood J."/>
            <person name="Schmutz J."/>
            <person name="Mcdaniel S.F."/>
        </authorList>
    </citation>
    <scope>NUCLEOTIDE SEQUENCE</scope>
    <source>
        <strain evidence="2">R40</strain>
    </source>
</reference>
<evidence type="ECO:0000256" key="1">
    <source>
        <dbReference type="SAM" id="MobiDB-lite"/>
    </source>
</evidence>
<feature type="region of interest" description="Disordered" evidence="1">
    <location>
        <begin position="1"/>
        <end position="22"/>
    </location>
</feature>
<proteinExistence type="predicted"/>
<gene>
    <name evidence="2" type="ORF">KC19_1G246100</name>
</gene>
<dbReference type="Proteomes" id="UP000822688">
    <property type="component" value="Chromosome 1"/>
</dbReference>
<comment type="caution">
    <text evidence="2">The sequence shown here is derived from an EMBL/GenBank/DDBJ whole genome shotgun (WGS) entry which is preliminary data.</text>
</comment>
<protein>
    <submittedName>
        <fullName evidence="2">Uncharacterized protein</fullName>
    </submittedName>
</protein>
<keyword evidence="3" id="KW-1185">Reference proteome</keyword>
<evidence type="ECO:0000313" key="3">
    <source>
        <dbReference type="Proteomes" id="UP000822688"/>
    </source>
</evidence>
<feature type="region of interest" description="Disordered" evidence="1">
    <location>
        <begin position="78"/>
        <end position="118"/>
    </location>
</feature>
<accession>A0A8T0J9G1</accession>